<comment type="caution">
    <text evidence="1">The sequence shown here is derived from an EMBL/GenBank/DDBJ whole genome shotgun (WGS) entry which is preliminary data.</text>
</comment>
<organism evidence="1 2">
    <name type="scientific">Rossellomorea vietnamensis</name>
    <dbReference type="NCBI Taxonomy" id="218284"/>
    <lineage>
        <taxon>Bacteria</taxon>
        <taxon>Bacillati</taxon>
        <taxon>Bacillota</taxon>
        <taxon>Bacilli</taxon>
        <taxon>Bacillales</taxon>
        <taxon>Bacillaceae</taxon>
        <taxon>Rossellomorea</taxon>
    </lineage>
</organism>
<dbReference type="RefSeq" id="WP_148952750.1">
    <property type="nucleotide sequence ID" value="NZ_VTEG01000001.1"/>
</dbReference>
<proteinExistence type="predicted"/>
<name>A0A5D4MK96_9BACI</name>
<dbReference type="Proteomes" id="UP000325182">
    <property type="component" value="Unassembled WGS sequence"/>
</dbReference>
<gene>
    <name evidence="1" type="ORF">FZC84_01820</name>
</gene>
<dbReference type="AlphaFoldDB" id="A0A5D4MK96"/>
<protein>
    <submittedName>
        <fullName evidence="1">Uncharacterized protein</fullName>
    </submittedName>
</protein>
<evidence type="ECO:0000313" key="2">
    <source>
        <dbReference type="Proteomes" id="UP000325182"/>
    </source>
</evidence>
<dbReference type="EMBL" id="VTEG01000001">
    <property type="protein sequence ID" value="TYS01416.1"/>
    <property type="molecule type" value="Genomic_DNA"/>
</dbReference>
<reference evidence="1 2" key="1">
    <citation type="submission" date="2019-08" db="EMBL/GenBank/DDBJ databases">
        <title>Bacillus genomes from the desert of Cuatro Cienegas, Coahuila.</title>
        <authorList>
            <person name="Olmedo-Alvarez G."/>
        </authorList>
    </citation>
    <scope>NUCLEOTIDE SEQUENCE [LARGE SCALE GENOMIC DNA]</scope>
    <source>
        <strain evidence="1 2">CH128b_4D</strain>
    </source>
</reference>
<accession>A0A5D4MK96</accession>
<sequence length="145" mass="16746">MKKWQAALFMLIVFAAGYSAGIFFSEEEVSREIRVGYQDSKREDVIHFKKIIKNTENQNAVDNIMMIFMAKDRIEEPGVNLDKPDFFIEVLSPKQFTSLIDSRIWFGDDGAVIADRTGESWENVKYYSIPKPAADYLKETIGYKE</sequence>
<evidence type="ECO:0000313" key="1">
    <source>
        <dbReference type="EMBL" id="TYS01416.1"/>
    </source>
</evidence>